<evidence type="ECO:0000256" key="12">
    <source>
        <dbReference type="RuleBase" id="RU003719"/>
    </source>
</evidence>
<dbReference type="AlphaFoldDB" id="A0A0R1HMN9"/>
<comment type="catalytic activity">
    <reaction evidence="11">
        <text>(2R)-3-phosphoglycerate + NAD(+) = 3-phosphooxypyruvate + NADH + H(+)</text>
        <dbReference type="Rhea" id="RHEA:12641"/>
        <dbReference type="ChEBI" id="CHEBI:15378"/>
        <dbReference type="ChEBI" id="CHEBI:18110"/>
        <dbReference type="ChEBI" id="CHEBI:57540"/>
        <dbReference type="ChEBI" id="CHEBI:57945"/>
        <dbReference type="ChEBI" id="CHEBI:58272"/>
        <dbReference type="EC" id="1.1.1.95"/>
    </reaction>
</comment>
<comment type="pathway">
    <text evidence="2">Amino-acid biosynthesis; L-serine biosynthesis; L-serine from 3-phospho-D-glycerate: step 1/3.</text>
</comment>
<evidence type="ECO:0000256" key="5">
    <source>
        <dbReference type="ARBA" id="ARBA00013143"/>
    </source>
</evidence>
<dbReference type="UniPathway" id="UPA00135">
    <property type="reaction ID" value="UER00196"/>
</dbReference>
<evidence type="ECO:0000256" key="3">
    <source>
        <dbReference type="ARBA" id="ARBA00005854"/>
    </source>
</evidence>
<dbReference type="GO" id="GO:0004617">
    <property type="term" value="F:phosphoglycerate dehydrogenase activity"/>
    <property type="evidence" value="ECO:0007669"/>
    <property type="project" value="UniProtKB-EC"/>
</dbReference>
<comment type="function">
    <text evidence="1">Catalyzes the reversible oxidation of 3-phospho-D-glycerate to 3-phosphonooxypyruvate, the first step of the phosphorylated L-serine biosynthesis pathway. Also catalyzes the reversible oxidation of 2-hydroxyglutarate to 2-oxoglutarate.</text>
</comment>
<dbReference type="CDD" id="cd12174">
    <property type="entry name" value="PGDH_like_3"/>
    <property type="match status" value="1"/>
</dbReference>
<dbReference type="PANTHER" id="PTHR42938:SF47">
    <property type="entry name" value="HYDROXYPYRUVATE REDUCTASE"/>
    <property type="match status" value="1"/>
</dbReference>
<dbReference type="Gene3D" id="3.30.70.260">
    <property type="match status" value="1"/>
</dbReference>
<dbReference type="PATRIC" id="fig|1302272.5.peg.2431"/>
<evidence type="ECO:0000256" key="11">
    <source>
        <dbReference type="ARBA" id="ARBA00048731"/>
    </source>
</evidence>
<dbReference type="SUPFAM" id="SSF52283">
    <property type="entry name" value="Formate/glycerate dehydrogenase catalytic domain-like"/>
    <property type="match status" value="1"/>
</dbReference>
<dbReference type="PROSITE" id="PS00065">
    <property type="entry name" value="D_2_HYDROXYACID_DH_1"/>
    <property type="match status" value="1"/>
</dbReference>
<reference evidence="14 15" key="1">
    <citation type="journal article" date="2015" name="Genome Announc.">
        <title>Expanding the biotechnology potential of lactobacilli through comparative genomics of 213 strains and associated genera.</title>
        <authorList>
            <person name="Sun Z."/>
            <person name="Harris H.M."/>
            <person name="McCann A."/>
            <person name="Guo C."/>
            <person name="Argimon S."/>
            <person name="Zhang W."/>
            <person name="Yang X."/>
            <person name="Jeffery I.B."/>
            <person name="Cooney J.C."/>
            <person name="Kagawa T.F."/>
            <person name="Liu W."/>
            <person name="Song Y."/>
            <person name="Salvetti E."/>
            <person name="Wrobel A."/>
            <person name="Rasinkangas P."/>
            <person name="Parkhill J."/>
            <person name="Rea M.C."/>
            <person name="O'Sullivan O."/>
            <person name="Ritari J."/>
            <person name="Douillard F.P."/>
            <person name="Paul Ross R."/>
            <person name="Yang R."/>
            <person name="Briner A.E."/>
            <person name="Felis G.E."/>
            <person name="de Vos W.M."/>
            <person name="Barrangou R."/>
            <person name="Klaenhammer T.R."/>
            <person name="Caufield P.W."/>
            <person name="Cui Y."/>
            <person name="Zhang H."/>
            <person name="O'Toole P.W."/>
        </authorList>
    </citation>
    <scope>NUCLEOTIDE SEQUENCE [LARGE SCALE GENOMIC DNA]</scope>
    <source>
        <strain evidence="14 15">JCM 15530</strain>
    </source>
</reference>
<evidence type="ECO:0000256" key="9">
    <source>
        <dbReference type="ARBA" id="ARBA00030455"/>
    </source>
</evidence>
<evidence type="ECO:0000256" key="8">
    <source>
        <dbReference type="ARBA" id="ARBA00023027"/>
    </source>
</evidence>
<proteinExistence type="inferred from homology"/>
<dbReference type="InterPro" id="IPR029752">
    <property type="entry name" value="D-isomer_DH_CS1"/>
</dbReference>
<dbReference type="Gene3D" id="3.40.50.720">
    <property type="entry name" value="NAD(P)-binding Rossmann-like Domain"/>
    <property type="match status" value="2"/>
</dbReference>
<dbReference type="InterPro" id="IPR002912">
    <property type="entry name" value="ACT_dom"/>
</dbReference>
<evidence type="ECO:0000256" key="4">
    <source>
        <dbReference type="ARBA" id="ARBA00013001"/>
    </source>
</evidence>
<dbReference type="CDD" id="cd04901">
    <property type="entry name" value="ACT_3PGDH"/>
    <property type="match status" value="1"/>
</dbReference>
<evidence type="ECO:0000256" key="7">
    <source>
        <dbReference type="ARBA" id="ARBA00023002"/>
    </source>
</evidence>
<dbReference type="Pfam" id="PF00389">
    <property type="entry name" value="2-Hacid_dh"/>
    <property type="match status" value="1"/>
</dbReference>
<dbReference type="GO" id="GO:0051287">
    <property type="term" value="F:NAD binding"/>
    <property type="evidence" value="ECO:0007669"/>
    <property type="project" value="InterPro"/>
</dbReference>
<dbReference type="PANTHER" id="PTHR42938">
    <property type="entry name" value="FORMATE DEHYDROGENASE 1"/>
    <property type="match status" value="1"/>
</dbReference>
<dbReference type="EC" id="1.1.1.399" evidence="4"/>
<comment type="caution">
    <text evidence="14">The sequence shown here is derived from an EMBL/GenBank/DDBJ whole genome shotgun (WGS) entry which is preliminary data.</text>
</comment>
<feature type="domain" description="ACT" evidence="13">
    <location>
        <begin position="315"/>
        <end position="388"/>
    </location>
</feature>
<dbReference type="STRING" id="1302272.FC96_GL002380"/>
<dbReference type="InterPro" id="IPR006140">
    <property type="entry name" value="D-isomer_DH_NAD-bd"/>
</dbReference>
<name>A0A0R1HMN9_9LACO</name>
<dbReference type="Pfam" id="PF02826">
    <property type="entry name" value="2-Hacid_dh_C"/>
    <property type="match status" value="1"/>
</dbReference>
<evidence type="ECO:0000313" key="15">
    <source>
        <dbReference type="Proteomes" id="UP000050911"/>
    </source>
</evidence>
<dbReference type="RefSeq" id="WP_054659052.1">
    <property type="nucleotide sequence ID" value="NZ_AZCX01000007.1"/>
</dbReference>
<comment type="catalytic activity">
    <reaction evidence="10">
        <text>(R)-2-hydroxyglutarate + NAD(+) = 2-oxoglutarate + NADH + H(+)</text>
        <dbReference type="Rhea" id="RHEA:49612"/>
        <dbReference type="ChEBI" id="CHEBI:15378"/>
        <dbReference type="ChEBI" id="CHEBI:15801"/>
        <dbReference type="ChEBI" id="CHEBI:16810"/>
        <dbReference type="ChEBI" id="CHEBI:57540"/>
        <dbReference type="ChEBI" id="CHEBI:57945"/>
        <dbReference type="EC" id="1.1.1.399"/>
    </reaction>
</comment>
<evidence type="ECO:0000256" key="1">
    <source>
        <dbReference type="ARBA" id="ARBA00003800"/>
    </source>
</evidence>
<evidence type="ECO:0000256" key="2">
    <source>
        <dbReference type="ARBA" id="ARBA00005216"/>
    </source>
</evidence>
<dbReference type="Proteomes" id="UP000050911">
    <property type="component" value="Unassembled WGS sequence"/>
</dbReference>
<dbReference type="EMBL" id="AZCX01000007">
    <property type="protein sequence ID" value="KRK47656.1"/>
    <property type="molecule type" value="Genomic_DNA"/>
</dbReference>
<dbReference type="InterPro" id="IPR036291">
    <property type="entry name" value="NAD(P)-bd_dom_sf"/>
</dbReference>
<dbReference type="PROSITE" id="PS51671">
    <property type="entry name" value="ACT"/>
    <property type="match status" value="1"/>
</dbReference>
<dbReference type="InterPro" id="IPR006139">
    <property type="entry name" value="D-isomer_2_OHA_DH_cat_dom"/>
</dbReference>
<dbReference type="InterPro" id="IPR045865">
    <property type="entry name" value="ACT-like_dom_sf"/>
</dbReference>
<dbReference type="SUPFAM" id="SSF51735">
    <property type="entry name" value="NAD(P)-binding Rossmann-fold domains"/>
    <property type="match status" value="1"/>
</dbReference>
<comment type="similarity">
    <text evidence="3 12">Belongs to the D-isomer specific 2-hydroxyacid dehydrogenase family.</text>
</comment>
<dbReference type="OrthoDB" id="9805416at2"/>
<evidence type="ECO:0000256" key="6">
    <source>
        <dbReference type="ARBA" id="ARBA00021582"/>
    </source>
</evidence>
<accession>A0A0R1HMN9</accession>
<dbReference type="SUPFAM" id="SSF55021">
    <property type="entry name" value="ACT-like"/>
    <property type="match status" value="1"/>
</dbReference>
<keyword evidence="8" id="KW-0520">NAD</keyword>
<sequence>MYQIKTYNAIAQAGLRHFTDQYAINETDDADAYLIRSVDLHSQPLPPTLKVIARAGAGFNNVPIEQATQNGTAVFTTPGSNANAVKELVIAMMVAASRNLFAAADYAAHNSGADISKRTERDKTQFNGNELAGKTLAVIGVGHVGSLVANAASELGMKVVAYDPYLTSDAAWRISTDILRANSLAQAVKNADYVTVHVPKNAETTGLIGTAELAEMKPDVTVINFARGGIVDNTAMVAALDHQRAKGYYTDFGADELLHRDDVIVTPHIGGSTTEAERNGAVQGANTIMQFLETGNVLNSVNLPNLQVPFQTHYRLTLMHQNIPNMVGQIATLLAQAGINIEGMSNAAKEKVAYTIIDVDHLQAEQDTQLVTRLGAIDAVYRARLLTNQNLQ</sequence>
<evidence type="ECO:0000313" key="14">
    <source>
        <dbReference type="EMBL" id="KRK47656.1"/>
    </source>
</evidence>
<protein>
    <recommendedName>
        <fullName evidence="6">D-3-phosphoglycerate dehydrogenase</fullName>
        <ecNumber evidence="4">1.1.1.399</ecNumber>
        <ecNumber evidence="5">1.1.1.95</ecNumber>
    </recommendedName>
    <alternativeName>
        <fullName evidence="9">2-oxoglutarate reductase</fullName>
    </alternativeName>
</protein>
<gene>
    <name evidence="14" type="ORF">FC96_GL002380</name>
</gene>
<evidence type="ECO:0000256" key="10">
    <source>
        <dbReference type="ARBA" id="ARBA00048126"/>
    </source>
</evidence>
<keyword evidence="7 12" id="KW-0560">Oxidoreductase</keyword>
<dbReference type="EC" id="1.1.1.95" evidence="5"/>
<organism evidence="14 15">
    <name type="scientific">Secundilactobacillus kimchicus JCM 15530</name>
    <dbReference type="NCBI Taxonomy" id="1302272"/>
    <lineage>
        <taxon>Bacteria</taxon>
        <taxon>Bacillati</taxon>
        <taxon>Bacillota</taxon>
        <taxon>Bacilli</taxon>
        <taxon>Lactobacillales</taxon>
        <taxon>Lactobacillaceae</taxon>
        <taxon>Secundilactobacillus</taxon>
    </lineage>
</organism>
<keyword evidence="15" id="KW-1185">Reference proteome</keyword>
<evidence type="ECO:0000259" key="13">
    <source>
        <dbReference type="PROSITE" id="PS51671"/>
    </source>
</evidence>